<gene>
    <name evidence="1" type="ORF">FA95DRAFT_1528534</name>
</gene>
<feature type="non-terminal residue" evidence="1">
    <location>
        <position position="758"/>
    </location>
</feature>
<keyword evidence="2" id="KW-1185">Reference proteome</keyword>
<accession>A0ACB8R618</accession>
<reference evidence="1" key="1">
    <citation type="submission" date="2021-02" db="EMBL/GenBank/DDBJ databases">
        <authorList>
            <consortium name="DOE Joint Genome Institute"/>
            <person name="Ahrendt S."/>
            <person name="Looney B.P."/>
            <person name="Miyauchi S."/>
            <person name="Morin E."/>
            <person name="Drula E."/>
            <person name="Courty P.E."/>
            <person name="Chicoki N."/>
            <person name="Fauchery L."/>
            <person name="Kohler A."/>
            <person name="Kuo A."/>
            <person name="Labutti K."/>
            <person name="Pangilinan J."/>
            <person name="Lipzen A."/>
            <person name="Riley R."/>
            <person name="Andreopoulos W."/>
            <person name="He G."/>
            <person name="Johnson J."/>
            <person name="Barry K.W."/>
            <person name="Grigoriev I.V."/>
            <person name="Nagy L."/>
            <person name="Hibbett D."/>
            <person name="Henrissat B."/>
            <person name="Matheny P.B."/>
            <person name="Labbe J."/>
            <person name="Martin F."/>
        </authorList>
    </citation>
    <scope>NUCLEOTIDE SEQUENCE</scope>
    <source>
        <strain evidence="1">FP105234-sp</strain>
    </source>
</reference>
<name>A0ACB8R618_9AGAM</name>
<evidence type="ECO:0000313" key="1">
    <source>
        <dbReference type="EMBL" id="KAI0039453.1"/>
    </source>
</evidence>
<proteinExistence type="predicted"/>
<protein>
    <submittedName>
        <fullName evidence="1">Uncharacterized protein</fullName>
    </submittedName>
</protein>
<dbReference type="EMBL" id="MU276303">
    <property type="protein sequence ID" value="KAI0039453.1"/>
    <property type="molecule type" value="Genomic_DNA"/>
</dbReference>
<comment type="caution">
    <text evidence="1">The sequence shown here is derived from an EMBL/GenBank/DDBJ whole genome shotgun (WGS) entry which is preliminary data.</text>
</comment>
<reference evidence="1" key="2">
    <citation type="journal article" date="2022" name="New Phytol.">
        <title>Evolutionary transition to the ectomycorrhizal habit in the genomes of a hyperdiverse lineage of mushroom-forming fungi.</title>
        <authorList>
            <person name="Looney B."/>
            <person name="Miyauchi S."/>
            <person name="Morin E."/>
            <person name="Drula E."/>
            <person name="Courty P.E."/>
            <person name="Kohler A."/>
            <person name="Kuo A."/>
            <person name="LaButti K."/>
            <person name="Pangilinan J."/>
            <person name="Lipzen A."/>
            <person name="Riley R."/>
            <person name="Andreopoulos W."/>
            <person name="He G."/>
            <person name="Johnson J."/>
            <person name="Nolan M."/>
            <person name="Tritt A."/>
            <person name="Barry K.W."/>
            <person name="Grigoriev I.V."/>
            <person name="Nagy L.G."/>
            <person name="Hibbett D."/>
            <person name="Henrissat B."/>
            <person name="Matheny P.B."/>
            <person name="Labbe J."/>
            <person name="Martin F.M."/>
        </authorList>
    </citation>
    <scope>NUCLEOTIDE SEQUENCE</scope>
    <source>
        <strain evidence="1">FP105234-sp</strain>
    </source>
</reference>
<dbReference type="Proteomes" id="UP000814033">
    <property type="component" value="Unassembled WGS sequence"/>
</dbReference>
<evidence type="ECO:0000313" key="2">
    <source>
        <dbReference type="Proteomes" id="UP000814033"/>
    </source>
</evidence>
<sequence>MADPITRLRSELDLLPSGHPDRARGLYNLATTLHAQFEQLGRMPDLEEAILLHREALSLRPPGHPDCSISLNNLANAVQSQFELLGRMSDLEEAVLLHREALSLTPPGHSHRPMSLNNLAISVRTQFEQLGRISDLEEAIVLHREALDLTPPGHFKHSMCLNNLAVAVQIQFLQLGRMSDLEEAIVLHREALNLTPPGHPDRSISLNSLANTLQTHFGQLGRMSDLEEAIVLHREALDLTPPSHPDHSMSLNSLANDMQTQFKQLGRMSDLEEAIVLHREALELRPPGHPFRPSSLNNLANAVCARFGQLGRMSDLEEAIVLHRETLRLRPPGHPIRSLTLNSLANAIRTQFEQLGRLSDLEEAMSMYTQAYAEFSLGHPDVIDSLHGIGLCFINGASRYGTEISEQAWENLELGSNYIYAGPPKRLTHTLEWTRLAHQHKHQSAKTAYRKALLLIEQCSTIFPTPELQHNFFQTVPGISELASNAVSWAIEIGDMKEAVEVWEQGRGILWSKMRNYRYPIDQLKIQDIMLAQQFENVTGQLDHMTTNHDHDGGSQILSTHVLEQQFTIKRKLNERWNDIVRDIQSVSGFETFFTIPSFSSLRKVASEGPIILVNTSHHRSDALIVYDVMSDPVNVCLPDTPKGTVFEIVDWLAKGLKLGHLSNNPRESSSLAHDDECIDDTIHKVLSHLWKYIVYHIFQKLDKLGLAKNSRIWWCLSGKLCALPIHAAQPFFGPQQKLSQRYIHSYTSTLSSLIRAR</sequence>
<organism evidence="1 2">
    <name type="scientific">Auriscalpium vulgare</name>
    <dbReference type="NCBI Taxonomy" id="40419"/>
    <lineage>
        <taxon>Eukaryota</taxon>
        <taxon>Fungi</taxon>
        <taxon>Dikarya</taxon>
        <taxon>Basidiomycota</taxon>
        <taxon>Agaricomycotina</taxon>
        <taxon>Agaricomycetes</taxon>
        <taxon>Russulales</taxon>
        <taxon>Auriscalpiaceae</taxon>
        <taxon>Auriscalpium</taxon>
    </lineage>
</organism>